<evidence type="ECO:0000259" key="8">
    <source>
        <dbReference type="Pfam" id="PF07970"/>
    </source>
</evidence>
<feature type="transmembrane region" description="Helical" evidence="7">
    <location>
        <begin position="370"/>
        <end position="391"/>
    </location>
</feature>
<evidence type="ECO:0000256" key="5">
    <source>
        <dbReference type="ARBA" id="ARBA00023136"/>
    </source>
</evidence>
<evidence type="ECO:0000313" key="11">
    <source>
        <dbReference type="Proteomes" id="UP001162060"/>
    </source>
</evidence>
<dbReference type="PANTHER" id="PTHR10984:SF25">
    <property type="entry name" value="ENDOPLASMIC RETICULUM-GOLGI INTERMEDIATE COMPARTMENT PROTEIN 3"/>
    <property type="match status" value="1"/>
</dbReference>
<keyword evidence="5 7" id="KW-0472">Membrane</keyword>
<evidence type="ECO:0000259" key="9">
    <source>
        <dbReference type="Pfam" id="PF13850"/>
    </source>
</evidence>
<evidence type="ECO:0000256" key="2">
    <source>
        <dbReference type="ARBA" id="ARBA00005648"/>
    </source>
</evidence>
<dbReference type="Pfam" id="PF13850">
    <property type="entry name" value="ERGIC_N"/>
    <property type="match status" value="1"/>
</dbReference>
<dbReference type="EMBL" id="CAKLBY020000168">
    <property type="protein sequence ID" value="CAK7930538.1"/>
    <property type="molecule type" value="Genomic_DNA"/>
</dbReference>
<evidence type="ECO:0000256" key="6">
    <source>
        <dbReference type="SAM" id="MobiDB-lite"/>
    </source>
</evidence>
<feature type="transmembrane region" description="Helical" evidence="7">
    <location>
        <begin position="52"/>
        <end position="69"/>
    </location>
</feature>
<comment type="similarity">
    <text evidence="2">Belongs to the ERGIC family.</text>
</comment>
<evidence type="ECO:0000256" key="1">
    <source>
        <dbReference type="ARBA" id="ARBA00004141"/>
    </source>
</evidence>
<dbReference type="GO" id="GO:0005783">
    <property type="term" value="C:endoplasmic reticulum"/>
    <property type="evidence" value="ECO:0007669"/>
    <property type="project" value="TreeGrafter"/>
</dbReference>
<dbReference type="Pfam" id="PF07970">
    <property type="entry name" value="COPIIcoated_ERV"/>
    <property type="match status" value="1"/>
</dbReference>
<reference evidence="10" key="1">
    <citation type="submission" date="2024-01" db="EMBL/GenBank/DDBJ databases">
        <authorList>
            <person name="Webb A."/>
        </authorList>
    </citation>
    <scope>NUCLEOTIDE SEQUENCE</scope>
    <source>
        <strain evidence="10">Pm1</strain>
    </source>
</reference>
<dbReference type="GO" id="GO:0016020">
    <property type="term" value="C:membrane"/>
    <property type="evidence" value="ECO:0007669"/>
    <property type="project" value="UniProtKB-SubCell"/>
</dbReference>
<evidence type="ECO:0008006" key="12">
    <source>
        <dbReference type="Google" id="ProtNLM"/>
    </source>
</evidence>
<comment type="caution">
    <text evidence="10">The sequence shown here is derived from an EMBL/GenBank/DDBJ whole genome shotgun (WGS) entry which is preliminary data.</text>
</comment>
<evidence type="ECO:0000256" key="4">
    <source>
        <dbReference type="ARBA" id="ARBA00022989"/>
    </source>
</evidence>
<feature type="domain" description="Endoplasmic reticulum vesicle transporter N-terminal" evidence="9">
    <location>
        <begin position="33"/>
        <end position="122"/>
    </location>
</feature>
<dbReference type="InterPro" id="IPR012936">
    <property type="entry name" value="Erv_C"/>
</dbReference>
<feature type="compositionally biased region" description="Polar residues" evidence="6">
    <location>
        <begin position="1"/>
        <end position="15"/>
    </location>
</feature>
<feature type="domain" description="Endoplasmic reticulum vesicle transporter C-terminal" evidence="8">
    <location>
        <begin position="173"/>
        <end position="392"/>
    </location>
</feature>
<dbReference type="InterPro" id="IPR045888">
    <property type="entry name" value="Erv"/>
</dbReference>
<evidence type="ECO:0000256" key="3">
    <source>
        <dbReference type="ARBA" id="ARBA00022692"/>
    </source>
</evidence>
<protein>
    <recommendedName>
        <fullName evidence="12">Endoplasmic reticulum-Golgi intermediate compartment protein</fullName>
    </recommendedName>
</protein>
<dbReference type="GO" id="GO:0030134">
    <property type="term" value="C:COPII-coated ER to Golgi transport vesicle"/>
    <property type="evidence" value="ECO:0007669"/>
    <property type="project" value="TreeGrafter"/>
</dbReference>
<gene>
    <name evidence="10" type="ORF">PM001_LOCUS15688</name>
</gene>
<dbReference type="AlphaFoldDB" id="A0AAV1UB42"/>
<dbReference type="Proteomes" id="UP001162060">
    <property type="component" value="Unassembled WGS sequence"/>
</dbReference>
<name>A0AAV1UB42_9STRA</name>
<sequence length="414" mass="45752">MRQRAVTNDVTNGGRSATDAHEGLVSRSARRVLKTVDVYPKMHREFNVQTEFGATVSIAAALVMLVLFLSELHAYWRPHTHEHMVVDTSLSAKLQVNLDISYLAINCRDAHINAMDVAGELQVNMHQTIVKTRLDDRGNAIGRPVAMERRGGSTVSDETEVDMGGSERECGSCYDARHPSGKSCCNSCEEVKEAFVYSGYSLEDADGKAQCVREAVEEEKLAQDGEGCRFTGTMLVNRVAGNFHVALGHTFHRQGKLVHQFRPGEEYTYNSSHVVHSLSFGEPMSGVTGPLDGELKIATQYGGVFQYYIKIVPTIYSDIDEKAIHSYQFSVTQQSNYLGPYGQMKSLPGTFFVFDLSPFMVKVENDRMPFTHFLTKVCAIVGGVISIAGFVDSFTYNSLRVRRPTPAGGVSKYG</sequence>
<accession>A0AAV1UB42</accession>
<evidence type="ECO:0000256" key="7">
    <source>
        <dbReference type="SAM" id="Phobius"/>
    </source>
</evidence>
<feature type="region of interest" description="Disordered" evidence="6">
    <location>
        <begin position="1"/>
        <end position="21"/>
    </location>
</feature>
<organism evidence="10 11">
    <name type="scientific">Peronospora matthiolae</name>
    <dbReference type="NCBI Taxonomy" id="2874970"/>
    <lineage>
        <taxon>Eukaryota</taxon>
        <taxon>Sar</taxon>
        <taxon>Stramenopiles</taxon>
        <taxon>Oomycota</taxon>
        <taxon>Peronosporomycetes</taxon>
        <taxon>Peronosporales</taxon>
        <taxon>Peronosporaceae</taxon>
        <taxon>Peronospora</taxon>
    </lineage>
</organism>
<proteinExistence type="inferred from homology"/>
<evidence type="ECO:0000313" key="10">
    <source>
        <dbReference type="EMBL" id="CAK7930538.1"/>
    </source>
</evidence>
<dbReference type="InterPro" id="IPR039542">
    <property type="entry name" value="Erv_N"/>
</dbReference>
<keyword evidence="4 7" id="KW-1133">Transmembrane helix</keyword>
<keyword evidence="3 7" id="KW-0812">Transmembrane</keyword>
<comment type="subcellular location">
    <subcellularLocation>
        <location evidence="1">Membrane</location>
        <topology evidence="1">Multi-pass membrane protein</topology>
    </subcellularLocation>
</comment>
<dbReference type="PANTHER" id="PTHR10984">
    <property type="entry name" value="ENDOPLASMIC RETICULUM-GOLGI INTERMEDIATE COMPARTMENT PROTEIN"/>
    <property type="match status" value="1"/>
</dbReference>